<feature type="compositionally biased region" description="Acidic residues" evidence="4">
    <location>
        <begin position="406"/>
        <end position="423"/>
    </location>
</feature>
<dbReference type="Proteomes" id="UP000766486">
    <property type="component" value="Unassembled WGS sequence"/>
</dbReference>
<evidence type="ECO:0000256" key="1">
    <source>
        <dbReference type="ARBA" id="ARBA00022737"/>
    </source>
</evidence>
<dbReference type="PROSITE" id="PS50297">
    <property type="entry name" value="ANK_REP_REGION"/>
    <property type="match status" value="1"/>
</dbReference>
<dbReference type="PROSITE" id="PS50088">
    <property type="entry name" value="ANK_REPEAT"/>
    <property type="match status" value="2"/>
</dbReference>
<dbReference type="Gene3D" id="1.25.40.20">
    <property type="entry name" value="Ankyrin repeat-containing domain"/>
    <property type="match status" value="1"/>
</dbReference>
<feature type="repeat" description="ANK" evidence="3">
    <location>
        <begin position="111"/>
        <end position="144"/>
    </location>
</feature>
<dbReference type="SMART" id="SM00248">
    <property type="entry name" value="ANK"/>
    <property type="match status" value="4"/>
</dbReference>
<dbReference type="PANTHER" id="PTHR24173:SF74">
    <property type="entry name" value="ANKYRIN REPEAT DOMAIN-CONTAINING PROTEIN 16"/>
    <property type="match status" value="1"/>
</dbReference>
<reference evidence="5 6" key="1">
    <citation type="submission" date="2019-06" db="EMBL/GenBank/DDBJ databases">
        <authorList>
            <person name="Broberg M."/>
        </authorList>
    </citation>
    <scope>NUCLEOTIDE SEQUENCE [LARGE SCALE GENOMIC DNA]</scope>
</reference>
<evidence type="ECO:0000256" key="2">
    <source>
        <dbReference type="ARBA" id="ARBA00023043"/>
    </source>
</evidence>
<evidence type="ECO:0000256" key="3">
    <source>
        <dbReference type="PROSITE-ProRule" id="PRU00023"/>
    </source>
</evidence>
<evidence type="ECO:0000256" key="4">
    <source>
        <dbReference type="SAM" id="MobiDB-lite"/>
    </source>
</evidence>
<keyword evidence="2 3" id="KW-0040">ANK repeat</keyword>
<keyword evidence="1" id="KW-0677">Repeat</keyword>
<accession>A0ABY6U6P2</accession>
<dbReference type="Pfam" id="PF12796">
    <property type="entry name" value="Ank_2"/>
    <property type="match status" value="1"/>
</dbReference>
<evidence type="ECO:0000313" key="6">
    <source>
        <dbReference type="Proteomes" id="UP000766486"/>
    </source>
</evidence>
<organism evidence="5 6">
    <name type="scientific">Bionectria ochroleuca</name>
    <name type="common">Gliocladium roseum</name>
    <dbReference type="NCBI Taxonomy" id="29856"/>
    <lineage>
        <taxon>Eukaryota</taxon>
        <taxon>Fungi</taxon>
        <taxon>Dikarya</taxon>
        <taxon>Ascomycota</taxon>
        <taxon>Pezizomycotina</taxon>
        <taxon>Sordariomycetes</taxon>
        <taxon>Hypocreomycetidae</taxon>
        <taxon>Hypocreales</taxon>
        <taxon>Bionectriaceae</taxon>
        <taxon>Clonostachys</taxon>
    </lineage>
</organism>
<keyword evidence="6" id="KW-1185">Reference proteome</keyword>
<evidence type="ECO:0000313" key="5">
    <source>
        <dbReference type="EMBL" id="VUC26689.1"/>
    </source>
</evidence>
<feature type="compositionally biased region" description="Basic and acidic residues" evidence="4">
    <location>
        <begin position="429"/>
        <end position="439"/>
    </location>
</feature>
<gene>
    <name evidence="5" type="ORF">CLO192961_LOCUS194039</name>
</gene>
<comment type="caution">
    <text evidence="5">The sequence shown here is derived from an EMBL/GenBank/DDBJ whole genome shotgun (WGS) entry which is preliminary data.</text>
</comment>
<name>A0ABY6U6P2_BIOOC</name>
<feature type="repeat" description="ANK" evidence="3">
    <location>
        <begin position="145"/>
        <end position="177"/>
    </location>
</feature>
<sequence>MQAGWDCLKEVAFVVHEALDSWLIDERGAEVLNRVLSFVDDAPTWGQSTSVHAAARRGHGIREALEKEPWALNEADCVGDYPIHVAGMFGNKDALEDLIHANASFKLKNFLGQTALMYAVNFGHIDCVRLLLGQTGITVDQRDNSERTALHYAAMECNPEIVAALLAAGANASARDHGGQSPLHFLGKNCTNHERIEQSLRLFLASAKVILLSRVAPFWCLLEAGASMQLLDKLGQNVLDMAACSNLDTLQYLLSLEPKIFRGINSNQQSAYFWTPWTSFQRTLTPSDLYYREESSHEASQAAFSQLLQITHDENLQWEIRILECTLTHMRQGCMEQARSQLDLVIGQRQKWKDEEFVCYYRGISQQIQAGDFEGVIAALEEDIEDLHRHIGSSPWLRNPGSGDIISDEEEVDQTDDNEDGDSPYETAGRGDEVESKTA</sequence>
<dbReference type="EMBL" id="CABFNS010000755">
    <property type="protein sequence ID" value="VUC26689.1"/>
    <property type="molecule type" value="Genomic_DNA"/>
</dbReference>
<proteinExistence type="predicted"/>
<dbReference type="InterPro" id="IPR002110">
    <property type="entry name" value="Ankyrin_rpt"/>
</dbReference>
<dbReference type="PANTHER" id="PTHR24173">
    <property type="entry name" value="ANKYRIN REPEAT CONTAINING"/>
    <property type="match status" value="1"/>
</dbReference>
<dbReference type="SUPFAM" id="SSF48403">
    <property type="entry name" value="Ankyrin repeat"/>
    <property type="match status" value="1"/>
</dbReference>
<feature type="region of interest" description="Disordered" evidence="4">
    <location>
        <begin position="391"/>
        <end position="439"/>
    </location>
</feature>
<dbReference type="InterPro" id="IPR036770">
    <property type="entry name" value="Ankyrin_rpt-contain_sf"/>
</dbReference>
<protein>
    <submittedName>
        <fullName evidence="5">Uncharacterized protein</fullName>
    </submittedName>
</protein>